<feature type="domain" description="ABC transporter" evidence="8">
    <location>
        <begin position="2"/>
        <end position="233"/>
    </location>
</feature>
<keyword evidence="4" id="KW-0547">Nucleotide-binding</keyword>
<evidence type="ECO:0000256" key="2">
    <source>
        <dbReference type="ARBA" id="ARBA00022448"/>
    </source>
</evidence>
<evidence type="ECO:0000256" key="4">
    <source>
        <dbReference type="ARBA" id="ARBA00022741"/>
    </source>
</evidence>
<dbReference type="Gene3D" id="2.40.50.140">
    <property type="entry name" value="Nucleic acid-binding proteins"/>
    <property type="match status" value="1"/>
</dbReference>
<evidence type="ECO:0000259" key="8">
    <source>
        <dbReference type="PROSITE" id="PS50893"/>
    </source>
</evidence>
<keyword evidence="2" id="KW-0813">Transport</keyword>
<evidence type="ECO:0000256" key="7">
    <source>
        <dbReference type="ARBA" id="ARBA00023136"/>
    </source>
</evidence>
<keyword evidence="6" id="KW-1278">Translocase</keyword>
<keyword evidence="7" id="KW-0472">Membrane</keyword>
<evidence type="ECO:0000256" key="5">
    <source>
        <dbReference type="ARBA" id="ARBA00022840"/>
    </source>
</evidence>
<dbReference type="PANTHER" id="PTHR43875:SF15">
    <property type="entry name" value="TREHALOSE IMPORT ATP-BINDING PROTEIN SUGC"/>
    <property type="match status" value="1"/>
</dbReference>
<dbReference type="Pfam" id="PF08402">
    <property type="entry name" value="TOBE_2"/>
    <property type="match status" value="1"/>
</dbReference>
<dbReference type="InterPro" id="IPR003439">
    <property type="entry name" value="ABC_transporter-like_ATP-bd"/>
</dbReference>
<dbReference type="InterPro" id="IPR003593">
    <property type="entry name" value="AAA+_ATPase"/>
</dbReference>
<dbReference type="Pfam" id="PF00005">
    <property type="entry name" value="ABC_tran"/>
    <property type="match status" value="1"/>
</dbReference>
<comment type="caution">
    <text evidence="9">The sequence shown here is derived from an EMBL/GenBank/DDBJ whole genome shotgun (WGS) entry which is preliminary data.</text>
</comment>
<keyword evidence="10" id="KW-1185">Reference proteome</keyword>
<dbReference type="PROSITE" id="PS50893">
    <property type="entry name" value="ABC_TRANSPORTER_2"/>
    <property type="match status" value="1"/>
</dbReference>
<dbReference type="EMBL" id="JBHUIR010000051">
    <property type="protein sequence ID" value="MFD2260721.1"/>
    <property type="molecule type" value="Genomic_DNA"/>
</dbReference>
<dbReference type="PROSITE" id="PS00211">
    <property type="entry name" value="ABC_TRANSPORTER_1"/>
    <property type="match status" value="1"/>
</dbReference>
<dbReference type="Proteomes" id="UP001597373">
    <property type="component" value="Unassembled WGS sequence"/>
</dbReference>
<proteinExistence type="inferred from homology"/>
<gene>
    <name evidence="9" type="ORF">ACFSMZ_13250</name>
</gene>
<dbReference type="SMART" id="SM00382">
    <property type="entry name" value="AAA"/>
    <property type="match status" value="1"/>
</dbReference>
<evidence type="ECO:0000256" key="6">
    <source>
        <dbReference type="ARBA" id="ARBA00022967"/>
    </source>
</evidence>
<dbReference type="PANTHER" id="PTHR43875">
    <property type="entry name" value="MALTODEXTRIN IMPORT ATP-BINDING PROTEIN MSMX"/>
    <property type="match status" value="1"/>
</dbReference>
<protein>
    <submittedName>
        <fullName evidence="9">ABC transporter ATP-binding protein</fullName>
    </submittedName>
</protein>
<dbReference type="InterPro" id="IPR017871">
    <property type="entry name" value="ABC_transporter-like_CS"/>
</dbReference>
<organism evidence="9 10">
    <name type="scientific">Chelativorans composti</name>
    <dbReference type="NCBI Taxonomy" id="768533"/>
    <lineage>
        <taxon>Bacteria</taxon>
        <taxon>Pseudomonadati</taxon>
        <taxon>Pseudomonadota</taxon>
        <taxon>Alphaproteobacteria</taxon>
        <taxon>Hyphomicrobiales</taxon>
        <taxon>Phyllobacteriaceae</taxon>
        <taxon>Chelativorans</taxon>
    </lineage>
</organism>
<dbReference type="Gene3D" id="2.40.50.100">
    <property type="match status" value="1"/>
</dbReference>
<dbReference type="GO" id="GO:0005524">
    <property type="term" value="F:ATP binding"/>
    <property type="evidence" value="ECO:0007669"/>
    <property type="project" value="UniProtKB-KW"/>
</dbReference>
<comment type="similarity">
    <text evidence="1">Belongs to the ABC transporter superfamily.</text>
</comment>
<sequence>MYAFHDVHKRYGLRTVALRRLSFEIRKGEFFVLYGPAGAGKSTVLNLLAGITRPTSGDITRAGQSIVHLPPERRNAAMAFENYALYSHLSVAENLAFPLRARGMAKAEIDKRVHQIAEVLGISHVLERRPGFLSGGQRQRVALGRAIIRPADIYLLDEPIGHLDAKLRHRMRAELKALAQEMEATVVFTTTSSKEALALGDRVAILNQGRLEQVGTPAEIYHRPANTFVAGFVGDPPMSLLPVTAEVGGGQSILRNQDGHEVCRVPAQLAGHRDLRMGIRSNSIRLTAPDTQRALPGRVAVIEHLGHSNIVVVSVAGVEVSVSVPTTVPLKPGEPVGLSIEPTGIHLFEDEKALATGGA</sequence>
<keyword evidence="5 9" id="KW-0067">ATP-binding</keyword>
<evidence type="ECO:0000256" key="1">
    <source>
        <dbReference type="ARBA" id="ARBA00005417"/>
    </source>
</evidence>
<dbReference type="RefSeq" id="WP_345099920.1">
    <property type="nucleotide sequence ID" value="NZ_BAABGS010000072.1"/>
</dbReference>
<accession>A0ABW5DME0</accession>
<dbReference type="SUPFAM" id="SSF50331">
    <property type="entry name" value="MOP-like"/>
    <property type="match status" value="1"/>
</dbReference>
<dbReference type="InterPro" id="IPR012340">
    <property type="entry name" value="NA-bd_OB-fold"/>
</dbReference>
<evidence type="ECO:0000313" key="9">
    <source>
        <dbReference type="EMBL" id="MFD2260721.1"/>
    </source>
</evidence>
<reference evidence="10" key="1">
    <citation type="journal article" date="2019" name="Int. J. Syst. Evol. Microbiol.">
        <title>The Global Catalogue of Microorganisms (GCM) 10K type strain sequencing project: providing services to taxonomists for standard genome sequencing and annotation.</title>
        <authorList>
            <consortium name="The Broad Institute Genomics Platform"/>
            <consortium name="The Broad Institute Genome Sequencing Center for Infectious Disease"/>
            <person name="Wu L."/>
            <person name="Ma J."/>
        </authorList>
    </citation>
    <scope>NUCLEOTIDE SEQUENCE [LARGE SCALE GENOMIC DNA]</scope>
    <source>
        <strain evidence="10">KCTC 23707</strain>
    </source>
</reference>
<dbReference type="InterPro" id="IPR027417">
    <property type="entry name" value="P-loop_NTPase"/>
</dbReference>
<dbReference type="InterPro" id="IPR047641">
    <property type="entry name" value="ABC_transpr_MalK/UgpC-like"/>
</dbReference>
<keyword evidence="3" id="KW-1003">Cell membrane</keyword>
<evidence type="ECO:0000313" key="10">
    <source>
        <dbReference type="Proteomes" id="UP001597373"/>
    </source>
</evidence>
<evidence type="ECO:0000256" key="3">
    <source>
        <dbReference type="ARBA" id="ARBA00022475"/>
    </source>
</evidence>
<dbReference type="InterPro" id="IPR013611">
    <property type="entry name" value="Transp-assoc_OB_typ2"/>
</dbReference>
<dbReference type="Gene3D" id="3.40.50.300">
    <property type="entry name" value="P-loop containing nucleotide triphosphate hydrolases"/>
    <property type="match status" value="1"/>
</dbReference>
<dbReference type="InterPro" id="IPR008995">
    <property type="entry name" value="Mo/tungstate-bd_C_term_dom"/>
</dbReference>
<dbReference type="SUPFAM" id="SSF52540">
    <property type="entry name" value="P-loop containing nucleoside triphosphate hydrolases"/>
    <property type="match status" value="1"/>
</dbReference>
<name>A0ABW5DME0_9HYPH</name>